<dbReference type="InterPro" id="IPR009003">
    <property type="entry name" value="Peptidase_S1_PA"/>
</dbReference>
<reference evidence="2 3" key="1">
    <citation type="journal article" date="2019" name="Int. J. Syst. Evol. Microbiol.">
        <title>The Global Catalogue of Microorganisms (GCM) 10K type strain sequencing project: providing services to taxonomists for standard genome sequencing and annotation.</title>
        <authorList>
            <consortium name="The Broad Institute Genomics Platform"/>
            <consortium name="The Broad Institute Genome Sequencing Center for Infectious Disease"/>
            <person name="Wu L."/>
            <person name="Ma J."/>
        </authorList>
    </citation>
    <scope>NUCLEOTIDE SEQUENCE [LARGE SCALE GENOMIC DNA]</scope>
    <source>
        <strain evidence="2 3">JCM 15672</strain>
    </source>
</reference>
<proteinExistence type="predicted"/>
<dbReference type="EMBL" id="BAAAPW010000002">
    <property type="protein sequence ID" value="GAA2034608.1"/>
    <property type="molecule type" value="Genomic_DNA"/>
</dbReference>
<dbReference type="InterPro" id="IPR043504">
    <property type="entry name" value="Peptidase_S1_PA_chymotrypsin"/>
</dbReference>
<name>A0ABN2UJR3_9MICO</name>
<evidence type="ECO:0000313" key="3">
    <source>
        <dbReference type="Proteomes" id="UP001501196"/>
    </source>
</evidence>
<dbReference type="PANTHER" id="PTHR15462">
    <property type="entry name" value="SERINE PROTEASE"/>
    <property type="match status" value="1"/>
</dbReference>
<dbReference type="PANTHER" id="PTHR15462:SF19">
    <property type="entry name" value="PEPTIDASE S1 DOMAIN-CONTAINING PROTEIN"/>
    <property type="match status" value="1"/>
</dbReference>
<sequence length="345" mass="34941">MCHALRHSHLAASATDWGDRRRLSGKGSSMKLTSMRAALAGVALVACGLLAAPTAASAAPPSVPPGVDRHDVPAAERAAAAGYWTAERMRAAIPADALLAGRSASTPAADVAAGAPVTYGKPAPVGDIELMAASESPVSNIGKVFFTLGGRNYVCSGNAVSSANGSVVATAAHCVHEGHGRYATNWTFVPAYENGAAPYGQWVATSLAAPRQWTKGGDITYDTAFATVGTLAGKTLQSTVGGTAIAFNQARGLSYDAFGYPAAAPFNGQTLKSCSGTATDDPYGQTQSQGIPCDMTGGSSGGPWFMGNGAQNSVNSFGYNNIPNVMFGPYYGSVAQATYATAAAG</sequence>
<evidence type="ECO:0000313" key="2">
    <source>
        <dbReference type="EMBL" id="GAA2034608.1"/>
    </source>
</evidence>
<accession>A0ABN2UJR3</accession>
<organism evidence="2 3">
    <name type="scientific">Agromyces tropicus</name>
    <dbReference type="NCBI Taxonomy" id="555371"/>
    <lineage>
        <taxon>Bacteria</taxon>
        <taxon>Bacillati</taxon>
        <taxon>Actinomycetota</taxon>
        <taxon>Actinomycetes</taxon>
        <taxon>Micrococcales</taxon>
        <taxon>Microbacteriaceae</taxon>
        <taxon>Agromyces</taxon>
    </lineage>
</organism>
<protein>
    <submittedName>
        <fullName evidence="2">Peptidase</fullName>
    </submittedName>
</protein>
<dbReference type="Proteomes" id="UP001501196">
    <property type="component" value="Unassembled WGS sequence"/>
</dbReference>
<dbReference type="Gene3D" id="2.40.10.10">
    <property type="entry name" value="Trypsin-like serine proteases"/>
    <property type="match status" value="2"/>
</dbReference>
<keyword evidence="3" id="KW-1185">Reference proteome</keyword>
<keyword evidence="1" id="KW-0732">Signal</keyword>
<evidence type="ECO:0000256" key="1">
    <source>
        <dbReference type="ARBA" id="ARBA00022729"/>
    </source>
</evidence>
<dbReference type="InterPro" id="IPR050966">
    <property type="entry name" value="Glutamyl_endopeptidase"/>
</dbReference>
<gene>
    <name evidence="2" type="ORF">GCM10009819_18650</name>
</gene>
<comment type="caution">
    <text evidence="2">The sequence shown here is derived from an EMBL/GenBank/DDBJ whole genome shotgun (WGS) entry which is preliminary data.</text>
</comment>
<dbReference type="SUPFAM" id="SSF50494">
    <property type="entry name" value="Trypsin-like serine proteases"/>
    <property type="match status" value="1"/>
</dbReference>